<dbReference type="AlphaFoldDB" id="E0SM53"/>
<dbReference type="HOGENOM" id="CLU_2681813_0_0_6"/>
<evidence type="ECO:0000313" key="2">
    <source>
        <dbReference type="Proteomes" id="UP000006859"/>
    </source>
</evidence>
<accession>E0SM53</accession>
<evidence type="ECO:0000313" key="1">
    <source>
        <dbReference type="EMBL" id="ADM99388.1"/>
    </source>
</evidence>
<dbReference type="Proteomes" id="UP000006859">
    <property type="component" value="Chromosome"/>
</dbReference>
<dbReference type="STRING" id="198628.Dda3937_04366"/>
<gene>
    <name evidence="1" type="ordered locus">Dda3937_04366</name>
</gene>
<keyword evidence="2" id="KW-1185">Reference proteome</keyword>
<proteinExistence type="predicted"/>
<dbReference type="EMBL" id="CP002038">
    <property type="protein sequence ID" value="ADM99388.1"/>
    <property type="molecule type" value="Genomic_DNA"/>
</dbReference>
<organism evidence="1 2">
    <name type="scientific">Dickeya dadantii (strain 3937)</name>
    <name type="common">Erwinia chrysanthemi (strain 3937)</name>
    <dbReference type="NCBI Taxonomy" id="198628"/>
    <lineage>
        <taxon>Bacteria</taxon>
        <taxon>Pseudomonadati</taxon>
        <taxon>Pseudomonadota</taxon>
        <taxon>Gammaproteobacteria</taxon>
        <taxon>Enterobacterales</taxon>
        <taxon>Pectobacteriaceae</taxon>
        <taxon>Dickeya</taxon>
    </lineage>
</organism>
<reference evidence="1 2" key="1">
    <citation type="journal article" date="2011" name="J. Bacteriol.">
        <title>Genome sequence of the plant-pathogenic bacterium Dickeya dadantii 3937.</title>
        <authorList>
            <person name="Glasner J.D."/>
            <person name="Yang C.H."/>
            <person name="Reverchon S."/>
            <person name="Hugouvieux-Cotte-Pattat N."/>
            <person name="Condemine G."/>
            <person name="Bohin J.P."/>
            <person name="Van Gijsegem F."/>
            <person name="Yang S."/>
            <person name="Franza T."/>
            <person name="Expert D."/>
            <person name="Plunkett G. III"/>
            <person name="San Francisco M.J."/>
            <person name="Charkowski A.O."/>
            <person name="Py B."/>
            <person name="Bell K."/>
            <person name="Rauscher L."/>
            <person name="Rodriguez-Palenzuela P."/>
            <person name="Toussaint A."/>
            <person name="Holeva M.C."/>
            <person name="He S.Y."/>
            <person name="Douet V."/>
            <person name="Boccara M."/>
            <person name="Blanco C."/>
            <person name="Toth I."/>
            <person name="Anderson B.D."/>
            <person name="Biehl B.S."/>
            <person name="Mau B."/>
            <person name="Flynn S.M."/>
            <person name="Barras F."/>
            <person name="Lindeberg M."/>
            <person name="Birch P.R."/>
            <person name="Tsuyumu S."/>
            <person name="Shi X."/>
            <person name="Hibbing M."/>
            <person name="Yap M.N."/>
            <person name="Carpentier M."/>
            <person name="Dassa E."/>
            <person name="Umehara M."/>
            <person name="Kim J.F."/>
            <person name="Rusch M."/>
            <person name="Soni P."/>
            <person name="Mayhew G.F."/>
            <person name="Fouts D.E."/>
            <person name="Gill S.R."/>
            <person name="Blattner F.R."/>
            <person name="Keen N.T."/>
            <person name="Perna N.T."/>
        </authorList>
    </citation>
    <scope>NUCLEOTIDE SEQUENCE [LARGE SCALE GENOMIC DNA]</scope>
    <source>
        <strain evidence="1 2">3937</strain>
    </source>
</reference>
<dbReference type="KEGG" id="ddd:Dda3937_04366"/>
<name>E0SM53_DICD3</name>
<protein>
    <submittedName>
        <fullName evidence="1">Uncharacterized protein</fullName>
    </submittedName>
</protein>
<sequence>MIDLIYLLHILTAFFNAPFTASSLPGMLNLAISGNAKSIFSACEPYYYIAALFPFAVHMLHRCHPDIYSGTSVR</sequence>